<keyword evidence="1 4" id="KW-0808">Transferase</keyword>
<dbReference type="Gene3D" id="3.90.650.10">
    <property type="entry name" value="PurM-like C-terminal domain"/>
    <property type="match status" value="1"/>
</dbReference>
<keyword evidence="1 4" id="KW-0418">Kinase</keyword>
<evidence type="ECO:0000313" key="5">
    <source>
        <dbReference type="Proteomes" id="UP000007030"/>
    </source>
</evidence>
<dbReference type="InterPro" id="IPR036921">
    <property type="entry name" value="PurM-like_N_sf"/>
</dbReference>
<evidence type="ECO:0000256" key="1">
    <source>
        <dbReference type="HAMAP-Rule" id="MF_02128"/>
    </source>
</evidence>
<sequence length="318" mass="33116">MRVDELGERALVKQLARIGYPPNATLPPGDDAGAVPWGGGHLLLKTDGFAYRQVALQGMSPEAVGWRAVTAVASDLVAKLARPLGFTLALAAPGEARVETLVGLTRGAARAAAAYGAALLGGDTNAGGELAIYASGVGVARAVLPRAAEPGDGVYLLGDRWGLSGAAIHAHYHGIPLDAYPAIRRAGHWPKARLEVLALGAVRDALSGSADSSDGLAETLWQLAEALGVGIHLEALPVFPEVRAYATEAGVDAHELVLYGGEEYEVVLVVKPGGEAAVERALRAAGVPHHCVGRVVREMGVWYRGEVLARRGYAHFQD</sequence>
<keyword evidence="1" id="KW-0784">Thiamine biosynthesis</keyword>
<evidence type="ECO:0000259" key="2">
    <source>
        <dbReference type="Pfam" id="PF00586"/>
    </source>
</evidence>
<feature type="binding site" evidence="1">
    <location>
        <position position="46"/>
    </location>
    <ligand>
        <name>Mg(2+)</name>
        <dbReference type="ChEBI" id="CHEBI:18420"/>
        <label>1</label>
    </ligand>
</feature>
<feature type="binding site" evidence="1">
    <location>
        <position position="123"/>
    </location>
    <ligand>
        <name>Mg(2+)</name>
        <dbReference type="ChEBI" id="CHEBI:18420"/>
        <label>1</label>
    </ligand>
</feature>
<dbReference type="STRING" id="869210.Marky_0963"/>
<comment type="catalytic activity">
    <reaction evidence="1">
        <text>thiamine phosphate + ATP = thiamine diphosphate + ADP</text>
        <dbReference type="Rhea" id="RHEA:15913"/>
        <dbReference type="ChEBI" id="CHEBI:30616"/>
        <dbReference type="ChEBI" id="CHEBI:37575"/>
        <dbReference type="ChEBI" id="CHEBI:58937"/>
        <dbReference type="ChEBI" id="CHEBI:456216"/>
        <dbReference type="EC" id="2.7.4.16"/>
    </reaction>
</comment>
<dbReference type="PANTHER" id="PTHR30270">
    <property type="entry name" value="THIAMINE-MONOPHOSPHATE KINASE"/>
    <property type="match status" value="1"/>
</dbReference>
<dbReference type="PANTHER" id="PTHR30270:SF0">
    <property type="entry name" value="THIAMINE-MONOPHOSPHATE KINASE"/>
    <property type="match status" value="1"/>
</dbReference>
<dbReference type="OrthoDB" id="30731at2"/>
<dbReference type="CDD" id="cd02194">
    <property type="entry name" value="ThiL"/>
    <property type="match status" value="1"/>
</dbReference>
<feature type="binding site" evidence="1">
    <location>
        <position position="31"/>
    </location>
    <ligand>
        <name>Mg(2+)</name>
        <dbReference type="ChEBI" id="CHEBI:18420"/>
        <label>4</label>
    </ligand>
</feature>
<feature type="binding site" evidence="1">
    <location>
        <position position="47"/>
    </location>
    <ligand>
        <name>Mg(2+)</name>
        <dbReference type="ChEBI" id="CHEBI:18420"/>
        <label>2</label>
    </ligand>
</feature>
<comment type="miscellaneous">
    <text evidence="1">Reaction mechanism of ThiL seems to utilize a direct, inline transfer of the gamma-phosphate of ATP to TMP rather than a phosphorylated enzyme intermediate.</text>
</comment>
<feature type="binding site" evidence="1">
    <location>
        <position position="313"/>
    </location>
    <ligand>
        <name>substrate</name>
    </ligand>
</feature>
<reference evidence="4 5" key="1">
    <citation type="journal article" date="2012" name="Stand. Genomic Sci.">
        <title>Complete genome sequence of the aerobic, heterotroph Marinithermus hydrothermalis type strain (T1(T)) from a deep-sea hydrothermal vent chimney.</title>
        <authorList>
            <person name="Copeland A."/>
            <person name="Gu W."/>
            <person name="Yasawong M."/>
            <person name="Lapidus A."/>
            <person name="Lucas S."/>
            <person name="Deshpande S."/>
            <person name="Pagani I."/>
            <person name="Tapia R."/>
            <person name="Cheng J.F."/>
            <person name="Goodwin L.A."/>
            <person name="Pitluck S."/>
            <person name="Liolios K."/>
            <person name="Ivanova N."/>
            <person name="Mavromatis K."/>
            <person name="Mikhailova N."/>
            <person name="Pati A."/>
            <person name="Chen A."/>
            <person name="Palaniappan K."/>
            <person name="Land M."/>
            <person name="Pan C."/>
            <person name="Brambilla E.M."/>
            <person name="Rohde M."/>
            <person name="Tindall B.J."/>
            <person name="Sikorski J."/>
            <person name="Goker M."/>
            <person name="Detter J.C."/>
            <person name="Bristow J."/>
            <person name="Eisen J.A."/>
            <person name="Markowitz V."/>
            <person name="Hugenholtz P."/>
            <person name="Kyrpides N.C."/>
            <person name="Klenk H.P."/>
            <person name="Woyke T."/>
        </authorList>
    </citation>
    <scope>NUCLEOTIDE SEQUENCE [LARGE SCALE GENOMIC DNA]</scope>
    <source>
        <strain evidence="5">DSM 14884 / JCM 11576 / T1</strain>
    </source>
</reference>
<name>F2NL88_MARHT</name>
<keyword evidence="1" id="KW-0460">Magnesium</keyword>
<evidence type="ECO:0000259" key="3">
    <source>
        <dbReference type="Pfam" id="PF02769"/>
    </source>
</evidence>
<dbReference type="HOGENOM" id="CLU_046964_2_1_0"/>
<dbReference type="InterPro" id="IPR016188">
    <property type="entry name" value="PurM-like_N"/>
</dbReference>
<feature type="binding site" evidence="1">
    <location>
        <position position="75"/>
    </location>
    <ligand>
        <name>Mg(2+)</name>
        <dbReference type="ChEBI" id="CHEBI:18420"/>
        <label>4</label>
    </ligand>
</feature>
<feature type="binding site" evidence="1">
    <location>
        <position position="262"/>
    </location>
    <ligand>
        <name>substrate</name>
    </ligand>
</feature>
<feature type="domain" description="PurM-like C-terminal" evidence="3">
    <location>
        <begin position="149"/>
        <end position="298"/>
    </location>
</feature>
<dbReference type="InterPro" id="IPR010918">
    <property type="entry name" value="PurM-like_C_dom"/>
</dbReference>
<dbReference type="Pfam" id="PF00586">
    <property type="entry name" value="AIRS"/>
    <property type="match status" value="1"/>
</dbReference>
<feature type="binding site" evidence="1">
    <location>
        <position position="47"/>
    </location>
    <ligand>
        <name>Mg(2+)</name>
        <dbReference type="ChEBI" id="CHEBI:18420"/>
        <label>1</label>
    </ligand>
</feature>
<feature type="binding site" evidence="1">
    <location>
        <position position="214"/>
    </location>
    <ligand>
        <name>Mg(2+)</name>
        <dbReference type="ChEBI" id="CHEBI:18420"/>
        <label>5</label>
    </ligand>
</feature>
<dbReference type="AlphaFoldDB" id="F2NL88"/>
<comment type="caution">
    <text evidence="1">Lacks conserved residue(s) required for the propagation of feature annotation.</text>
</comment>
<dbReference type="InterPro" id="IPR036676">
    <property type="entry name" value="PurM-like_C_sf"/>
</dbReference>
<dbReference type="UniPathway" id="UPA00060">
    <property type="reaction ID" value="UER00142"/>
</dbReference>
<feature type="binding site" evidence="1">
    <location>
        <position position="75"/>
    </location>
    <ligand>
        <name>Mg(2+)</name>
        <dbReference type="ChEBI" id="CHEBI:18420"/>
        <label>2</label>
    </ligand>
</feature>
<dbReference type="KEGG" id="mhd:Marky_0963"/>
<comment type="function">
    <text evidence="1">Catalyzes the ATP-dependent phosphorylation of thiamine-monophosphate (TMP) to form thiamine-pyrophosphate (TPP), the active form of vitamin B1.</text>
</comment>
<dbReference type="GO" id="GO:0009030">
    <property type="term" value="F:thiamine-phosphate kinase activity"/>
    <property type="evidence" value="ECO:0007669"/>
    <property type="project" value="UniProtKB-UniRule"/>
</dbReference>
<dbReference type="RefSeq" id="WP_013703755.1">
    <property type="nucleotide sequence ID" value="NC_015387.1"/>
</dbReference>
<dbReference type="GO" id="GO:0009228">
    <property type="term" value="P:thiamine biosynthetic process"/>
    <property type="evidence" value="ECO:0007669"/>
    <property type="project" value="UniProtKB-KW"/>
</dbReference>
<feature type="binding site" evidence="1">
    <location>
        <position position="146"/>
    </location>
    <ligand>
        <name>ATP</name>
        <dbReference type="ChEBI" id="CHEBI:30616"/>
    </ligand>
</feature>
<dbReference type="HAMAP" id="MF_02128">
    <property type="entry name" value="TMP_kinase"/>
    <property type="match status" value="1"/>
</dbReference>
<dbReference type="Pfam" id="PF02769">
    <property type="entry name" value="AIRS_C"/>
    <property type="match status" value="1"/>
</dbReference>
<feature type="domain" description="PurM-like N-terminal" evidence="2">
    <location>
        <begin position="29"/>
        <end position="139"/>
    </location>
</feature>
<feature type="binding site" evidence="1">
    <location>
        <position position="31"/>
    </location>
    <ligand>
        <name>Mg(2+)</name>
        <dbReference type="ChEBI" id="CHEBI:18420"/>
        <label>3</label>
    </ligand>
</feature>
<dbReference type="SUPFAM" id="SSF55326">
    <property type="entry name" value="PurM N-terminal domain-like"/>
    <property type="match status" value="1"/>
</dbReference>
<organism evidence="4 5">
    <name type="scientific">Marinithermus hydrothermalis (strain DSM 14884 / JCM 11576 / T1)</name>
    <dbReference type="NCBI Taxonomy" id="869210"/>
    <lineage>
        <taxon>Bacteria</taxon>
        <taxon>Thermotogati</taxon>
        <taxon>Deinococcota</taxon>
        <taxon>Deinococci</taxon>
        <taxon>Thermales</taxon>
        <taxon>Thermaceae</taxon>
        <taxon>Marinithermus</taxon>
    </lineage>
</organism>
<evidence type="ECO:0000313" key="4">
    <source>
        <dbReference type="EMBL" id="AEB11707.1"/>
    </source>
</evidence>
<comment type="similarity">
    <text evidence="1">Belongs to the thiamine-monophosphate kinase family.</text>
</comment>
<dbReference type="PIRSF" id="PIRSF005303">
    <property type="entry name" value="Thiam_monoph_kin"/>
    <property type="match status" value="1"/>
</dbReference>
<dbReference type="EC" id="2.7.4.16" evidence="1"/>
<keyword evidence="5" id="KW-1185">Reference proteome</keyword>
<accession>F2NL88</accession>
<proteinExistence type="inferred from homology"/>
<comment type="pathway">
    <text evidence="1">Cofactor biosynthesis; thiamine diphosphate biosynthesis; thiamine diphosphate from thiamine phosphate: step 1/1.</text>
</comment>
<dbReference type="eggNOG" id="COG0611">
    <property type="taxonomic scope" value="Bacteria"/>
</dbReference>
<gene>
    <name evidence="1" type="primary">thiL</name>
    <name evidence="4" type="ordered locus">Marky_0963</name>
</gene>
<dbReference type="GO" id="GO:0009229">
    <property type="term" value="P:thiamine diphosphate biosynthetic process"/>
    <property type="evidence" value="ECO:0007669"/>
    <property type="project" value="UniProtKB-UniRule"/>
</dbReference>
<dbReference type="EMBL" id="CP002630">
    <property type="protein sequence ID" value="AEB11707.1"/>
    <property type="molecule type" value="Genomic_DNA"/>
</dbReference>
<keyword evidence="1" id="KW-0547">Nucleotide-binding</keyword>
<dbReference type="Proteomes" id="UP000007030">
    <property type="component" value="Chromosome"/>
</dbReference>
<feature type="binding site" evidence="1">
    <location>
        <position position="213"/>
    </location>
    <ligand>
        <name>ATP</name>
        <dbReference type="ChEBI" id="CHEBI:30616"/>
    </ligand>
</feature>
<feature type="binding site" evidence="1">
    <location>
        <position position="75"/>
    </location>
    <ligand>
        <name>Mg(2+)</name>
        <dbReference type="ChEBI" id="CHEBI:18420"/>
        <label>3</label>
    </ligand>
</feature>
<feature type="binding site" evidence="1">
    <location>
        <begin position="122"/>
        <end position="123"/>
    </location>
    <ligand>
        <name>ATP</name>
        <dbReference type="ChEBI" id="CHEBI:30616"/>
    </ligand>
</feature>
<dbReference type="GO" id="GO:0000287">
    <property type="term" value="F:magnesium ion binding"/>
    <property type="evidence" value="ECO:0007669"/>
    <property type="project" value="UniProtKB-UniRule"/>
</dbReference>
<dbReference type="InterPro" id="IPR006283">
    <property type="entry name" value="ThiL-like"/>
</dbReference>
<dbReference type="GO" id="GO:0005524">
    <property type="term" value="F:ATP binding"/>
    <property type="evidence" value="ECO:0007669"/>
    <property type="project" value="UniProtKB-UniRule"/>
</dbReference>
<keyword evidence="1" id="KW-0479">Metal-binding</keyword>
<protein>
    <recommendedName>
        <fullName evidence="1">Thiamine-monophosphate kinase</fullName>
        <shortName evidence="1">TMP kinase</shortName>
        <shortName evidence="1">Thiamine-phosphate kinase</shortName>
        <ecNumber evidence="1">2.7.4.16</ecNumber>
    </recommendedName>
</protein>
<dbReference type="SUPFAM" id="SSF56042">
    <property type="entry name" value="PurM C-terminal domain-like"/>
    <property type="match status" value="1"/>
</dbReference>
<dbReference type="Gene3D" id="3.30.1330.10">
    <property type="entry name" value="PurM-like, N-terminal domain"/>
    <property type="match status" value="1"/>
</dbReference>
<feature type="binding site" evidence="1">
    <location>
        <position position="211"/>
    </location>
    <ligand>
        <name>Mg(2+)</name>
        <dbReference type="ChEBI" id="CHEBI:18420"/>
        <label>3</label>
    </ligand>
</feature>
<keyword evidence="1" id="KW-0067">ATP-binding</keyword>